<dbReference type="Proteomes" id="UP001153148">
    <property type="component" value="Unassembled WGS sequence"/>
</dbReference>
<name>A0ABN7PKV5_TIMPD</name>
<evidence type="ECO:0000256" key="3">
    <source>
        <dbReference type="ARBA" id="ARBA00023204"/>
    </source>
</evidence>
<feature type="compositionally biased region" description="Basic residues" evidence="4">
    <location>
        <begin position="109"/>
        <end position="123"/>
    </location>
</feature>
<evidence type="ECO:0000313" key="5">
    <source>
        <dbReference type="EMBL" id="CAG2067323.1"/>
    </source>
</evidence>
<sequence>GHFYVSNDVSSNDVTSKLQLLTLHFPKLRIVWSPSPYATAQLFEELKQGRAQPEAATAAAIGAELEQELLDEELSSLVNNGTEAQSLYDALHKVYQPSQDSGPSSRGGRGGKFRGRGFKRRKN</sequence>
<reference evidence="5" key="1">
    <citation type="submission" date="2021-03" db="EMBL/GenBank/DDBJ databases">
        <authorList>
            <person name="Tran Van P."/>
        </authorList>
    </citation>
    <scope>NUCLEOTIDE SEQUENCE</scope>
</reference>
<dbReference type="EMBL" id="CAJPIN010066969">
    <property type="protein sequence ID" value="CAG2067323.1"/>
    <property type="molecule type" value="Genomic_DNA"/>
</dbReference>
<protein>
    <recommendedName>
        <fullName evidence="7">DNA repair endonuclease XPF</fullName>
    </recommendedName>
</protein>
<evidence type="ECO:0000256" key="2">
    <source>
        <dbReference type="ARBA" id="ARBA00022801"/>
    </source>
</evidence>
<dbReference type="PANTHER" id="PTHR10150:SF0">
    <property type="entry name" value="DNA REPAIR ENDONUCLEASE XPF"/>
    <property type="match status" value="1"/>
</dbReference>
<dbReference type="Gene3D" id="3.40.50.10130">
    <property type="match status" value="1"/>
</dbReference>
<keyword evidence="3" id="KW-0234">DNA repair</keyword>
<feature type="non-terminal residue" evidence="5">
    <location>
        <position position="1"/>
    </location>
</feature>
<comment type="caution">
    <text evidence="5">The sequence shown here is derived from an EMBL/GenBank/DDBJ whole genome shotgun (WGS) entry which is preliminary data.</text>
</comment>
<evidence type="ECO:0008006" key="7">
    <source>
        <dbReference type="Google" id="ProtNLM"/>
    </source>
</evidence>
<evidence type="ECO:0000313" key="6">
    <source>
        <dbReference type="Proteomes" id="UP001153148"/>
    </source>
</evidence>
<organism evidence="5 6">
    <name type="scientific">Timema podura</name>
    <name type="common">Walking stick</name>
    <dbReference type="NCBI Taxonomy" id="61482"/>
    <lineage>
        <taxon>Eukaryota</taxon>
        <taxon>Metazoa</taxon>
        <taxon>Ecdysozoa</taxon>
        <taxon>Arthropoda</taxon>
        <taxon>Hexapoda</taxon>
        <taxon>Insecta</taxon>
        <taxon>Pterygota</taxon>
        <taxon>Neoptera</taxon>
        <taxon>Polyneoptera</taxon>
        <taxon>Phasmatodea</taxon>
        <taxon>Timematodea</taxon>
        <taxon>Timematoidea</taxon>
        <taxon>Timematidae</taxon>
        <taxon>Timema</taxon>
    </lineage>
</organism>
<proteinExistence type="predicted"/>
<dbReference type="PANTHER" id="PTHR10150">
    <property type="entry name" value="DNA REPAIR ENDONUCLEASE XPF"/>
    <property type="match status" value="1"/>
</dbReference>
<keyword evidence="1" id="KW-0227">DNA damage</keyword>
<keyword evidence="6" id="KW-1185">Reference proteome</keyword>
<accession>A0ABN7PKV5</accession>
<feature type="region of interest" description="Disordered" evidence="4">
    <location>
        <begin position="94"/>
        <end position="123"/>
    </location>
</feature>
<evidence type="ECO:0000256" key="4">
    <source>
        <dbReference type="SAM" id="MobiDB-lite"/>
    </source>
</evidence>
<evidence type="ECO:0000256" key="1">
    <source>
        <dbReference type="ARBA" id="ARBA00022763"/>
    </source>
</evidence>
<keyword evidence="2" id="KW-0378">Hydrolase</keyword>
<gene>
    <name evidence="5" type="ORF">TPAB3V08_LOCUS14266</name>
</gene>